<evidence type="ECO:0000313" key="2">
    <source>
        <dbReference type="EMBL" id="KAK4082907.1"/>
    </source>
</evidence>
<feature type="compositionally biased region" description="Low complexity" evidence="1">
    <location>
        <begin position="14"/>
        <end position="25"/>
    </location>
</feature>
<evidence type="ECO:0000256" key="1">
    <source>
        <dbReference type="SAM" id="MobiDB-lite"/>
    </source>
</evidence>
<reference evidence="2" key="1">
    <citation type="submission" date="2023-11" db="EMBL/GenBank/DDBJ databases">
        <title>The genome sequences of three competitors of mushroom-forming fungi.</title>
        <authorList>
            <person name="Beijen E."/>
            <person name="Ohm R.A."/>
        </authorList>
    </citation>
    <scope>NUCLEOTIDE SEQUENCE</scope>
    <source>
        <strain evidence="2">CBS 100526</strain>
    </source>
</reference>
<dbReference type="AlphaFoldDB" id="A0AAE1M8Q6"/>
<proteinExistence type="predicted"/>
<accession>A0AAE1M8Q6</accession>
<protein>
    <submittedName>
        <fullName evidence="2">Uncharacterized protein</fullName>
    </submittedName>
</protein>
<feature type="region of interest" description="Disordered" evidence="1">
    <location>
        <begin position="113"/>
        <end position="135"/>
    </location>
</feature>
<feature type="region of interest" description="Disordered" evidence="1">
    <location>
        <begin position="1"/>
        <end position="35"/>
    </location>
</feature>
<dbReference type="GeneID" id="87915811"/>
<dbReference type="EMBL" id="JAWRVG010000004">
    <property type="protein sequence ID" value="KAK4082907.1"/>
    <property type="molecule type" value="Genomic_DNA"/>
</dbReference>
<feature type="compositionally biased region" description="Pro residues" evidence="1">
    <location>
        <begin position="123"/>
        <end position="135"/>
    </location>
</feature>
<dbReference type="Proteomes" id="UP001273209">
    <property type="component" value="Unassembled WGS sequence"/>
</dbReference>
<keyword evidence="3" id="KW-1185">Reference proteome</keyword>
<sequence>MERREGHERGRCNASIHPSIHAHSSTGGVGLGHTTRSHAPHALTLPARRFWCTDTTHTYMIHGMQPYGKRGSQTVRASDSKKATRGARGCLVASGREQQMDELAVHCIGIVPQTPSGTQSHPPANPCPPRNRPSPRPICVVHAMRQQRDGCQLTHKGPIRRRARHLHASQRLPFAFASQPVQHLPASTGSSTKRHVRPTASRIAIRARSLVLPCLALSVSVSASLPWPPSAPINHDKTRPLGQWPRQFVRLPSCAASPDMQQPRASVS</sequence>
<name>A0AAE1M8Q6_9HYPO</name>
<feature type="compositionally biased region" description="Basic and acidic residues" evidence="1">
    <location>
        <begin position="1"/>
        <end position="11"/>
    </location>
</feature>
<organism evidence="2 3">
    <name type="scientific">Trichoderma aggressivum f. europaeum</name>
    <dbReference type="NCBI Taxonomy" id="173218"/>
    <lineage>
        <taxon>Eukaryota</taxon>
        <taxon>Fungi</taxon>
        <taxon>Dikarya</taxon>
        <taxon>Ascomycota</taxon>
        <taxon>Pezizomycotina</taxon>
        <taxon>Sordariomycetes</taxon>
        <taxon>Hypocreomycetidae</taxon>
        <taxon>Hypocreales</taxon>
        <taxon>Hypocreaceae</taxon>
        <taxon>Trichoderma</taxon>
    </lineage>
</organism>
<gene>
    <name evidence="2" type="ORF">Triagg1_1797</name>
</gene>
<dbReference type="RefSeq" id="XP_062759336.1">
    <property type="nucleotide sequence ID" value="XM_062895906.1"/>
</dbReference>
<evidence type="ECO:0000313" key="3">
    <source>
        <dbReference type="Proteomes" id="UP001273209"/>
    </source>
</evidence>
<comment type="caution">
    <text evidence="2">The sequence shown here is derived from an EMBL/GenBank/DDBJ whole genome shotgun (WGS) entry which is preliminary data.</text>
</comment>